<feature type="transmembrane region" description="Helical" evidence="1">
    <location>
        <begin position="40"/>
        <end position="59"/>
    </location>
</feature>
<keyword evidence="4" id="KW-1185">Reference proteome</keyword>
<evidence type="ECO:0000313" key="4">
    <source>
        <dbReference type="Proteomes" id="UP000054820"/>
    </source>
</evidence>
<keyword evidence="1" id="KW-0472">Membrane</keyword>
<evidence type="ECO:0000256" key="1">
    <source>
        <dbReference type="SAM" id="Phobius"/>
    </source>
</evidence>
<keyword evidence="1" id="KW-0812">Transmembrane</keyword>
<reference evidence="2 4" key="1">
    <citation type="submission" date="2015-11" db="EMBL/GenBank/DDBJ databases">
        <title>Genomic analysis of 38 Legionella species identifies large and diverse effector repertoires.</title>
        <authorList>
            <person name="Burstein D."/>
            <person name="Amaro F."/>
            <person name="Zusman T."/>
            <person name="Lifshitz Z."/>
            <person name="Cohen O."/>
            <person name="Gilbert J.A."/>
            <person name="Pupko T."/>
            <person name="Shuman H.A."/>
            <person name="Segal G."/>
        </authorList>
    </citation>
    <scope>NUCLEOTIDE SEQUENCE [LARGE SCALE GENOMIC DNA]</scope>
    <source>
        <strain evidence="2 4">SC-18-C9</strain>
    </source>
</reference>
<evidence type="ECO:0000313" key="2">
    <source>
        <dbReference type="EMBL" id="KTD77800.1"/>
    </source>
</evidence>
<protein>
    <submittedName>
        <fullName evidence="3">Uncharacterized protein</fullName>
    </submittedName>
</protein>
<reference evidence="3 5" key="2">
    <citation type="submission" date="2018-06" db="EMBL/GenBank/DDBJ databases">
        <authorList>
            <consortium name="Pathogen Informatics"/>
            <person name="Doyle S."/>
        </authorList>
    </citation>
    <scope>NUCLEOTIDE SEQUENCE [LARGE SCALE GENOMIC DNA]</scope>
    <source>
        <strain evidence="3 5">NCTC11991</strain>
    </source>
</reference>
<dbReference type="Proteomes" id="UP000054820">
    <property type="component" value="Unassembled WGS sequence"/>
</dbReference>
<dbReference type="Proteomes" id="UP000255110">
    <property type="component" value="Unassembled WGS sequence"/>
</dbReference>
<keyword evidence="1" id="KW-1133">Transmembrane helix</keyword>
<proteinExistence type="predicted"/>
<accession>A0A378LF88</accession>
<organism evidence="3 5">
    <name type="scientific">Legionella steigerwaltii</name>
    <dbReference type="NCBI Taxonomy" id="460"/>
    <lineage>
        <taxon>Bacteria</taxon>
        <taxon>Pseudomonadati</taxon>
        <taxon>Pseudomonadota</taxon>
        <taxon>Gammaproteobacteria</taxon>
        <taxon>Legionellales</taxon>
        <taxon>Legionellaceae</taxon>
        <taxon>Legionella</taxon>
    </lineage>
</organism>
<evidence type="ECO:0000313" key="5">
    <source>
        <dbReference type="Proteomes" id="UP000255110"/>
    </source>
</evidence>
<gene>
    <name evidence="2" type="ORF">Lstg_1523</name>
    <name evidence="3" type="ORF">NCTC11991_03064</name>
</gene>
<dbReference type="EMBL" id="UGOY01000001">
    <property type="protein sequence ID" value="STY24439.1"/>
    <property type="molecule type" value="Genomic_DNA"/>
</dbReference>
<sequence length="74" mass="8774">MSGYNSEIKDEKNEFFLIISTLLTYTYYKASQTFPAHELLMVPCTTLLFLVMIGWLFIYHDNPDWVEQFWLKGA</sequence>
<dbReference type="EMBL" id="LNYZ01000012">
    <property type="protein sequence ID" value="KTD77800.1"/>
    <property type="molecule type" value="Genomic_DNA"/>
</dbReference>
<name>A0A378LF88_9GAMM</name>
<evidence type="ECO:0000313" key="3">
    <source>
        <dbReference type="EMBL" id="STY24439.1"/>
    </source>
</evidence>
<dbReference type="AlphaFoldDB" id="A0A378LF88"/>